<evidence type="ECO:0008006" key="7">
    <source>
        <dbReference type="Google" id="ProtNLM"/>
    </source>
</evidence>
<keyword evidence="3" id="KW-0574">Periplasm</keyword>
<evidence type="ECO:0000256" key="2">
    <source>
        <dbReference type="ARBA" id="ARBA00022729"/>
    </source>
</evidence>
<dbReference type="GO" id="GO:0055085">
    <property type="term" value="P:transmembrane transport"/>
    <property type="evidence" value="ECO:0007669"/>
    <property type="project" value="InterPro"/>
</dbReference>
<reference evidence="5" key="2">
    <citation type="submission" date="2020-09" db="EMBL/GenBank/DDBJ databases">
        <authorList>
            <person name="Sun Q."/>
            <person name="Sedlacek I."/>
        </authorList>
    </citation>
    <scope>NUCLEOTIDE SEQUENCE</scope>
    <source>
        <strain evidence="5">CCM 7684</strain>
    </source>
</reference>
<keyword evidence="6" id="KW-1185">Reference proteome</keyword>
<evidence type="ECO:0000256" key="1">
    <source>
        <dbReference type="ARBA" id="ARBA00004418"/>
    </source>
</evidence>
<dbReference type="CDD" id="cd13604">
    <property type="entry name" value="PBP2_TRAP_ketoacid_lactate_like"/>
    <property type="match status" value="1"/>
</dbReference>
<dbReference type="Gene3D" id="3.40.190.170">
    <property type="entry name" value="Bacterial extracellular solute-binding protein, family 7"/>
    <property type="match status" value="1"/>
</dbReference>
<reference evidence="5" key="1">
    <citation type="journal article" date="2014" name="Int. J. Syst. Evol. Microbiol.">
        <title>Complete genome sequence of Corynebacterium casei LMG S-19264T (=DSM 44701T), isolated from a smear-ripened cheese.</title>
        <authorList>
            <consortium name="US DOE Joint Genome Institute (JGI-PGF)"/>
            <person name="Walter F."/>
            <person name="Albersmeier A."/>
            <person name="Kalinowski J."/>
            <person name="Ruckert C."/>
        </authorList>
    </citation>
    <scope>NUCLEOTIDE SEQUENCE</scope>
    <source>
        <strain evidence="5">CCM 7684</strain>
    </source>
</reference>
<evidence type="ECO:0000256" key="3">
    <source>
        <dbReference type="ARBA" id="ARBA00022764"/>
    </source>
</evidence>
<dbReference type="PANTHER" id="PTHR33376">
    <property type="match status" value="1"/>
</dbReference>
<dbReference type="EMBL" id="BMCP01000001">
    <property type="protein sequence ID" value="GGE31753.1"/>
    <property type="molecule type" value="Genomic_DNA"/>
</dbReference>
<feature type="chain" id="PRO_5035263763" description="C4-dicarboxylate ABC transporter substrate-binding protein" evidence="4">
    <location>
        <begin position="29"/>
        <end position="344"/>
    </location>
</feature>
<dbReference type="RefSeq" id="WP_188408225.1">
    <property type="nucleotide sequence ID" value="NZ_BMCP01000001.1"/>
</dbReference>
<proteinExistence type="predicted"/>
<dbReference type="Gene3D" id="3.40.190.10">
    <property type="entry name" value="Periplasmic binding protein-like II"/>
    <property type="match status" value="1"/>
</dbReference>
<dbReference type="InterPro" id="IPR038404">
    <property type="entry name" value="TRAP_DctP_sf"/>
</dbReference>
<evidence type="ECO:0000313" key="6">
    <source>
        <dbReference type="Proteomes" id="UP000602745"/>
    </source>
</evidence>
<evidence type="ECO:0000256" key="4">
    <source>
        <dbReference type="SAM" id="SignalP"/>
    </source>
</evidence>
<dbReference type="GO" id="GO:0042597">
    <property type="term" value="C:periplasmic space"/>
    <property type="evidence" value="ECO:0007669"/>
    <property type="project" value="UniProtKB-SubCell"/>
</dbReference>
<dbReference type="NCBIfam" id="NF037995">
    <property type="entry name" value="TRAP_S1"/>
    <property type="match status" value="1"/>
</dbReference>
<sequence>MQGTSRRTSLKLAAAAMAVGFFSAPALAQETYNWRIQTLWQPGTANQEAFERFAENVATMTDGQIKITPLPVGAIVGVNETLDAVSRGILDGQHPATVYWTGRNPVFAAIGDLNAAYDNPYQAMEYFYKYEGMEILKEAYKPLGLYPIGVAWWGVESIPTTRRVGGVADLKGLKIRLPQGMASELFEKFGAVPVNLPGSETFSAMDNGTIEATDWGTLAMNAELGFHDKAKFAIYPGVHSMPVGDVSIPLKVWEKLSPRLQKTLEIAVRDFSLDMIQTLEKQNLEVAEELKAEGVELVDWSEEDRREFRKAAVDTWNAYAGKNELTKRAVETQVSYLRKIGLID</sequence>
<protein>
    <recommendedName>
        <fullName evidence="7">C4-dicarboxylate ABC transporter substrate-binding protein</fullName>
    </recommendedName>
</protein>
<comment type="subcellular location">
    <subcellularLocation>
        <location evidence="1">Periplasm</location>
    </subcellularLocation>
</comment>
<keyword evidence="2 4" id="KW-0732">Signal</keyword>
<comment type="caution">
    <text evidence="5">The sequence shown here is derived from an EMBL/GenBank/DDBJ whole genome shotgun (WGS) entry which is preliminary data.</text>
</comment>
<organism evidence="5 6">
    <name type="scientific">Agaricicola taiwanensis</name>
    <dbReference type="NCBI Taxonomy" id="591372"/>
    <lineage>
        <taxon>Bacteria</taxon>
        <taxon>Pseudomonadati</taxon>
        <taxon>Pseudomonadota</taxon>
        <taxon>Alphaproteobacteria</taxon>
        <taxon>Rhodobacterales</taxon>
        <taxon>Paracoccaceae</taxon>
        <taxon>Agaricicola</taxon>
    </lineage>
</organism>
<dbReference type="InterPro" id="IPR006311">
    <property type="entry name" value="TAT_signal"/>
</dbReference>
<dbReference type="InterPro" id="IPR018389">
    <property type="entry name" value="DctP_fam"/>
</dbReference>
<dbReference type="Pfam" id="PF03480">
    <property type="entry name" value="DctP"/>
    <property type="match status" value="1"/>
</dbReference>
<accession>A0A8J2VMB0</accession>
<dbReference type="PANTHER" id="PTHR33376:SF5">
    <property type="entry name" value="EXTRACYTOPLASMIC SOLUTE RECEPTOR PROTEIN"/>
    <property type="match status" value="1"/>
</dbReference>
<dbReference type="Proteomes" id="UP000602745">
    <property type="component" value="Unassembled WGS sequence"/>
</dbReference>
<gene>
    <name evidence="5" type="ORF">GCM10007276_06160</name>
</gene>
<feature type="signal peptide" evidence="4">
    <location>
        <begin position="1"/>
        <end position="28"/>
    </location>
</feature>
<dbReference type="PROSITE" id="PS51318">
    <property type="entry name" value="TAT"/>
    <property type="match status" value="1"/>
</dbReference>
<name>A0A8J2VMB0_9RHOB</name>
<evidence type="ECO:0000313" key="5">
    <source>
        <dbReference type="EMBL" id="GGE31753.1"/>
    </source>
</evidence>
<dbReference type="AlphaFoldDB" id="A0A8J2VMB0"/>